<comment type="caution">
    <text evidence="2">The sequence shown here is derived from an EMBL/GenBank/DDBJ whole genome shotgun (WGS) entry which is preliminary data.</text>
</comment>
<keyword evidence="3" id="KW-1185">Reference proteome</keyword>
<organism evidence="2 3">
    <name type="scientific">Natranaeroarchaeum aerophilus</name>
    <dbReference type="NCBI Taxonomy" id="2917711"/>
    <lineage>
        <taxon>Archaea</taxon>
        <taxon>Methanobacteriati</taxon>
        <taxon>Methanobacteriota</taxon>
        <taxon>Stenosarchaea group</taxon>
        <taxon>Halobacteria</taxon>
        <taxon>Halobacteriales</taxon>
        <taxon>Natronoarchaeaceae</taxon>
        <taxon>Natranaeroarchaeum</taxon>
    </lineage>
</organism>
<evidence type="ECO:0000313" key="3">
    <source>
        <dbReference type="Proteomes" id="UP001202674"/>
    </source>
</evidence>
<name>A0AAE3K440_9EURY</name>
<dbReference type="AlphaFoldDB" id="A0AAE3K440"/>
<feature type="compositionally biased region" description="Basic and acidic residues" evidence="1">
    <location>
        <begin position="73"/>
        <end position="82"/>
    </location>
</feature>
<reference evidence="2 3" key="1">
    <citation type="journal article" date="2022" name="Syst. Appl. Microbiol.">
        <title>Natronocalculus amylovorans gen. nov., sp. nov., and Natranaeroarchaeum aerophilus sp. nov., dominant culturable amylolytic natronoarchaea from hypersaline soda lakes in southwestern Siberia.</title>
        <authorList>
            <person name="Sorokin D.Y."/>
            <person name="Elcheninov A.G."/>
            <person name="Khizhniak T.V."/>
            <person name="Koenen M."/>
            <person name="Bale N.J."/>
            <person name="Damste J.S.S."/>
            <person name="Kublanov I.V."/>
        </authorList>
    </citation>
    <scope>NUCLEOTIDE SEQUENCE [LARGE SCALE GENOMIC DNA]</scope>
    <source>
        <strain evidence="2 3">AArc-St1-1</strain>
    </source>
</reference>
<evidence type="ECO:0000313" key="2">
    <source>
        <dbReference type="EMBL" id="MCL9812831.1"/>
    </source>
</evidence>
<dbReference type="InterPro" id="IPR043833">
    <property type="entry name" value="DUF5810"/>
</dbReference>
<protein>
    <submittedName>
        <fullName evidence="2">DUF5810 domain-containing protein</fullName>
    </submittedName>
</protein>
<accession>A0AAE3K440</accession>
<sequence length="139" mass="15109">MGYVCPVCETPQADGEHLANHLAITAIMGREGHEEWLNEHAPDWENSTQTELAEAVVEHVPETEFPQLFEDTTDGHGHDHGHGGQSGATFEQEMARQTAGRGRGDLTDETGDVLAEARKMTEEMLNAGGEETTAAPDEE</sequence>
<gene>
    <name evidence="2" type="ORF">AArcSt11_04095</name>
</gene>
<evidence type="ECO:0000256" key="1">
    <source>
        <dbReference type="SAM" id="MobiDB-lite"/>
    </source>
</evidence>
<dbReference type="Proteomes" id="UP001202674">
    <property type="component" value="Unassembled WGS sequence"/>
</dbReference>
<dbReference type="RefSeq" id="WP_250594858.1">
    <property type="nucleotide sequence ID" value="NZ_JAKRVY010000001.1"/>
</dbReference>
<proteinExistence type="predicted"/>
<dbReference type="Pfam" id="PF19126">
    <property type="entry name" value="DUF5810"/>
    <property type="match status" value="1"/>
</dbReference>
<dbReference type="EMBL" id="JAKRVY010000001">
    <property type="protein sequence ID" value="MCL9812831.1"/>
    <property type="molecule type" value="Genomic_DNA"/>
</dbReference>
<feature type="region of interest" description="Disordered" evidence="1">
    <location>
        <begin position="68"/>
        <end position="139"/>
    </location>
</feature>